<keyword evidence="2" id="KW-0604">Photosystem II</keyword>
<dbReference type="EMBL" id="PIPQ01000001">
    <property type="protein sequence ID" value="RUO44027.1"/>
    <property type="molecule type" value="Genomic_DNA"/>
</dbReference>
<keyword evidence="6" id="KW-1185">Reference proteome</keyword>
<evidence type="ECO:0000259" key="4">
    <source>
        <dbReference type="Pfam" id="PF14870"/>
    </source>
</evidence>
<dbReference type="OrthoDB" id="9813892at2"/>
<name>A0A432X9G5_9GAMM</name>
<feature type="signal peptide" evidence="3">
    <location>
        <begin position="1"/>
        <end position="19"/>
    </location>
</feature>
<feature type="domain" description="Photosynthesis system II assembly factor Ycf48/Hcf136-like" evidence="4">
    <location>
        <begin position="172"/>
        <end position="341"/>
    </location>
</feature>
<evidence type="ECO:0000313" key="5">
    <source>
        <dbReference type="EMBL" id="RUO44027.1"/>
    </source>
</evidence>
<evidence type="ECO:0000313" key="6">
    <source>
        <dbReference type="Proteomes" id="UP000286976"/>
    </source>
</evidence>
<dbReference type="AlphaFoldDB" id="A0A432X9G5"/>
<dbReference type="GO" id="GO:0009523">
    <property type="term" value="C:photosystem II"/>
    <property type="evidence" value="ECO:0007669"/>
    <property type="project" value="UniProtKB-KW"/>
</dbReference>
<dbReference type="GO" id="GO:0015979">
    <property type="term" value="P:photosynthesis"/>
    <property type="evidence" value="ECO:0007669"/>
    <property type="project" value="UniProtKB-KW"/>
</dbReference>
<proteinExistence type="predicted"/>
<dbReference type="PANTHER" id="PTHR47199:SF2">
    <property type="entry name" value="PHOTOSYSTEM II STABILITY_ASSEMBLY FACTOR HCF136, CHLOROPLASTIC"/>
    <property type="match status" value="1"/>
</dbReference>
<dbReference type="Proteomes" id="UP000286976">
    <property type="component" value="Unassembled WGS sequence"/>
</dbReference>
<feature type="domain" description="Photosynthesis system II assembly factor Ycf48/Hcf136-like" evidence="4">
    <location>
        <begin position="65"/>
        <end position="114"/>
    </location>
</feature>
<dbReference type="InterPro" id="IPR015943">
    <property type="entry name" value="WD40/YVTN_repeat-like_dom_sf"/>
</dbReference>
<evidence type="ECO:0000256" key="2">
    <source>
        <dbReference type="ARBA" id="ARBA00023276"/>
    </source>
</evidence>
<dbReference type="Pfam" id="PF14870">
    <property type="entry name" value="PSII_BNR"/>
    <property type="match status" value="2"/>
</dbReference>
<dbReference type="RefSeq" id="WP_126756423.1">
    <property type="nucleotide sequence ID" value="NZ_PIPQ01000001.1"/>
</dbReference>
<keyword evidence="3" id="KW-0732">Signal</keyword>
<dbReference type="InterPro" id="IPR028203">
    <property type="entry name" value="PSII_CF48-like_dom"/>
</dbReference>
<evidence type="ECO:0000256" key="1">
    <source>
        <dbReference type="ARBA" id="ARBA00022531"/>
    </source>
</evidence>
<comment type="caution">
    <text evidence="5">The sequence shown here is derived from an EMBL/GenBank/DDBJ whole genome shotgun (WGS) entry which is preliminary data.</text>
</comment>
<dbReference type="PANTHER" id="PTHR47199">
    <property type="entry name" value="PHOTOSYSTEM II STABILITY/ASSEMBLY FACTOR HCF136, CHLOROPLASTIC"/>
    <property type="match status" value="1"/>
</dbReference>
<keyword evidence="1" id="KW-0602">Photosynthesis</keyword>
<protein>
    <recommendedName>
        <fullName evidence="4">Photosynthesis system II assembly factor Ycf48/Hcf136-like domain-containing protein</fullName>
    </recommendedName>
</protein>
<accession>A0A432X9G5</accession>
<dbReference type="Gene3D" id="2.130.10.10">
    <property type="entry name" value="YVTN repeat-like/Quinoprotein amine dehydrogenase"/>
    <property type="match status" value="1"/>
</dbReference>
<dbReference type="CDD" id="cd15482">
    <property type="entry name" value="Sialidase_non-viral"/>
    <property type="match status" value="1"/>
</dbReference>
<feature type="chain" id="PRO_5019215892" description="Photosynthesis system II assembly factor Ycf48/Hcf136-like domain-containing protein" evidence="3">
    <location>
        <begin position="20"/>
        <end position="377"/>
    </location>
</feature>
<dbReference type="SUPFAM" id="SSF110296">
    <property type="entry name" value="Oligoxyloglucan reducing end-specific cellobiohydrolase"/>
    <property type="match status" value="1"/>
</dbReference>
<evidence type="ECO:0000256" key="3">
    <source>
        <dbReference type="SAM" id="SignalP"/>
    </source>
</evidence>
<organism evidence="5 6">
    <name type="scientific">Aliidiomarina taiwanensis</name>
    <dbReference type="NCBI Taxonomy" id="946228"/>
    <lineage>
        <taxon>Bacteria</taxon>
        <taxon>Pseudomonadati</taxon>
        <taxon>Pseudomonadota</taxon>
        <taxon>Gammaproteobacteria</taxon>
        <taxon>Alteromonadales</taxon>
        <taxon>Idiomarinaceae</taxon>
        <taxon>Aliidiomarina</taxon>
    </lineage>
</organism>
<sequence>MIRIAVATSVLLASFGAQAAEPYDPITTPAPQAVRAEHAALVGLDQRGDQLLASGVFGTVIEKEGEASWQQLEIPTSVLLTSIDIVDEEHIWAAGHDGVIVQSTDGGKSWQRRLDGYQLLNLEYPWLQAKMTALEAKIAETDDAYEAEELEFALEELGFLMSGLEIQFEVGPTKPFLDIHFLDRSTGFAIAAYGTLLKTTDGGDTWQVLNDKIENPYGYHLNKIVSDQEQRLYVLGEYGLMSRSTDLGESWDTLDTPYDGSFFGGVVDQNGTLWVFGLRGNIFSSSDHGESFQGHFANTNYNLNSGTVLDDGRIVLVGHSGVIVVIEPDTDTITTHTHESSVSIMGVRQLHGNELILVGRAGLQRFTIPTDVTGMKG</sequence>
<gene>
    <name evidence="5" type="ORF">CWE15_02270</name>
</gene>
<reference evidence="5 6" key="1">
    <citation type="journal article" date="2011" name="Front. Microbiol.">
        <title>Genomic signatures of strain selection and enhancement in Bacillus atrophaeus var. globigii, a historical biowarfare simulant.</title>
        <authorList>
            <person name="Gibbons H.S."/>
            <person name="Broomall S.M."/>
            <person name="McNew L.A."/>
            <person name="Daligault H."/>
            <person name="Chapman C."/>
            <person name="Bruce D."/>
            <person name="Karavis M."/>
            <person name="Krepps M."/>
            <person name="McGregor P.A."/>
            <person name="Hong C."/>
            <person name="Park K.H."/>
            <person name="Akmal A."/>
            <person name="Feldman A."/>
            <person name="Lin J.S."/>
            <person name="Chang W.E."/>
            <person name="Higgs B.W."/>
            <person name="Demirev P."/>
            <person name="Lindquist J."/>
            <person name="Liem A."/>
            <person name="Fochler E."/>
            <person name="Read T.D."/>
            <person name="Tapia R."/>
            <person name="Johnson S."/>
            <person name="Bishop-Lilly K.A."/>
            <person name="Detter C."/>
            <person name="Han C."/>
            <person name="Sozhamannan S."/>
            <person name="Rosenzweig C.N."/>
            <person name="Skowronski E.W."/>
        </authorList>
    </citation>
    <scope>NUCLEOTIDE SEQUENCE [LARGE SCALE GENOMIC DNA]</scope>
    <source>
        <strain evidence="5 6">AIT1</strain>
    </source>
</reference>